<keyword evidence="6" id="KW-0067">ATP-binding</keyword>
<dbReference type="GO" id="GO:0016887">
    <property type="term" value="F:ATP hydrolysis activity"/>
    <property type="evidence" value="ECO:0007669"/>
    <property type="project" value="InterPro"/>
</dbReference>
<comment type="subcellular location">
    <subcellularLocation>
        <location evidence="6">Cytoplasm</location>
    </subcellularLocation>
</comment>
<dbReference type="GO" id="GO:0005524">
    <property type="term" value="F:ATP binding"/>
    <property type="evidence" value="ECO:0007669"/>
    <property type="project" value="UniProtKB-KW"/>
</dbReference>
<keyword evidence="1 5" id="KW-0808">Transferase</keyword>
<dbReference type="KEGG" id="plw:D5F53_15945"/>
<keyword evidence="9" id="KW-1185">Reference proteome</keyword>
<dbReference type="InterPro" id="IPR003959">
    <property type="entry name" value="ATPase_AAA_core"/>
</dbReference>
<dbReference type="InterPro" id="IPR000850">
    <property type="entry name" value="Adenylat/UMP-CMP_kin"/>
</dbReference>
<evidence type="ECO:0000256" key="3">
    <source>
        <dbReference type="ARBA" id="ARBA00022741"/>
    </source>
</evidence>
<dbReference type="Gene3D" id="3.40.50.300">
    <property type="entry name" value="P-loop containing nucleotide triphosphate hydrolases"/>
    <property type="match status" value="1"/>
</dbReference>
<accession>A0A385TLX8</accession>
<evidence type="ECO:0000256" key="1">
    <source>
        <dbReference type="ARBA" id="ARBA00022679"/>
    </source>
</evidence>
<comment type="subunit">
    <text evidence="6">Monomer.</text>
</comment>
<dbReference type="EMBL" id="CP032412">
    <property type="protein sequence ID" value="AYB44673.1"/>
    <property type="molecule type" value="Genomic_DNA"/>
</dbReference>
<dbReference type="GO" id="GO:0005737">
    <property type="term" value="C:cytoplasm"/>
    <property type="evidence" value="ECO:0007669"/>
    <property type="project" value="UniProtKB-SubCell"/>
</dbReference>
<dbReference type="RefSeq" id="WP_119848556.1">
    <property type="nucleotide sequence ID" value="NZ_CP032412.1"/>
</dbReference>
<dbReference type="EC" id="2.7.4.3" evidence="6"/>
<keyword evidence="3 6" id="KW-0547">Nucleotide-binding</keyword>
<dbReference type="AlphaFoldDB" id="A0A385TLX8"/>
<evidence type="ECO:0000256" key="4">
    <source>
        <dbReference type="ARBA" id="ARBA00022777"/>
    </source>
</evidence>
<evidence type="ECO:0000313" key="8">
    <source>
        <dbReference type="EMBL" id="AYB44673.1"/>
    </source>
</evidence>
<evidence type="ECO:0000256" key="5">
    <source>
        <dbReference type="RuleBase" id="RU003330"/>
    </source>
</evidence>
<name>A0A385TLX8_PAELA</name>
<evidence type="ECO:0000256" key="6">
    <source>
        <dbReference type="RuleBase" id="RU003331"/>
    </source>
</evidence>
<evidence type="ECO:0000259" key="7">
    <source>
        <dbReference type="Pfam" id="PF00004"/>
    </source>
</evidence>
<reference evidence="8 9" key="1">
    <citation type="submission" date="2018-09" db="EMBL/GenBank/DDBJ databases">
        <title>Genome Sequence of Paenibacillus lautus Strain E7593-69, Azo Dye-Degrading Bacteria, Isolated from Commercial Tattoo Inks.</title>
        <authorList>
            <person name="Nho S.W."/>
            <person name="Kim S.-J."/>
            <person name="Kweon O."/>
            <person name="Cerniglia C.E."/>
        </authorList>
    </citation>
    <scope>NUCLEOTIDE SEQUENCE [LARGE SCALE GENOMIC DNA]</scope>
    <source>
        <strain evidence="8 9">E7593-69</strain>
    </source>
</reference>
<comment type="similarity">
    <text evidence="5">Belongs to the adenylate kinase family.</text>
</comment>
<organism evidence="8 9">
    <name type="scientific">Paenibacillus lautus</name>
    <name type="common">Bacillus lautus</name>
    <dbReference type="NCBI Taxonomy" id="1401"/>
    <lineage>
        <taxon>Bacteria</taxon>
        <taxon>Bacillati</taxon>
        <taxon>Bacillota</taxon>
        <taxon>Bacilli</taxon>
        <taxon>Bacillales</taxon>
        <taxon>Paenibacillaceae</taxon>
        <taxon>Paenibacillus</taxon>
    </lineage>
</organism>
<sequence length="216" mass="24970">MIISFIGPPGCGKSTQIEFVTKTFLQDVDVIMLRVPNLVKKLPTIVPYLKEEEVRTIDELTQASHECRDNGKLSPIELDHILFDVAERCVVDKKHVVLDGAPRGLEQAKSFCNRRRLKDETIVVHLAFHQQAFENSVSRQFYRESLSKGFETATNKIQRFCNKFETYNTDTIQGFQLLKSHQIPYVEIDALLPKMEVSQQLERLLTKQLIMRLSYK</sequence>
<gene>
    <name evidence="8" type="ORF">D5F53_15945</name>
</gene>
<comment type="catalytic activity">
    <reaction evidence="6">
        <text>AMP + ATP = 2 ADP</text>
        <dbReference type="Rhea" id="RHEA:12973"/>
        <dbReference type="ChEBI" id="CHEBI:30616"/>
        <dbReference type="ChEBI" id="CHEBI:456215"/>
        <dbReference type="ChEBI" id="CHEBI:456216"/>
        <dbReference type="EC" id="2.7.4.3"/>
    </reaction>
</comment>
<dbReference type="SUPFAM" id="SSF52540">
    <property type="entry name" value="P-loop containing nucleoside triphosphate hydrolases"/>
    <property type="match status" value="1"/>
</dbReference>
<feature type="domain" description="ATPase AAA-type core" evidence="7">
    <location>
        <begin position="5"/>
        <end position="65"/>
    </location>
</feature>
<dbReference type="PRINTS" id="PR00094">
    <property type="entry name" value="ADENYLTKNASE"/>
</dbReference>
<dbReference type="Proteomes" id="UP000266552">
    <property type="component" value="Chromosome"/>
</dbReference>
<proteinExistence type="inferred from homology"/>
<dbReference type="InterPro" id="IPR027417">
    <property type="entry name" value="P-loop_NTPase"/>
</dbReference>
<dbReference type="Pfam" id="PF00004">
    <property type="entry name" value="AAA"/>
    <property type="match status" value="1"/>
</dbReference>
<keyword evidence="2" id="KW-0545">Nucleotide biosynthesis</keyword>
<evidence type="ECO:0000313" key="9">
    <source>
        <dbReference type="Proteomes" id="UP000266552"/>
    </source>
</evidence>
<evidence type="ECO:0000256" key="2">
    <source>
        <dbReference type="ARBA" id="ARBA00022727"/>
    </source>
</evidence>
<dbReference type="GO" id="GO:0004017">
    <property type="term" value="F:AMP kinase activity"/>
    <property type="evidence" value="ECO:0007669"/>
    <property type="project" value="UniProtKB-EC"/>
</dbReference>
<protein>
    <recommendedName>
        <fullName evidence="6">Adenylate kinase</fullName>
        <ecNumber evidence="6">2.7.4.3</ecNumber>
    </recommendedName>
</protein>
<keyword evidence="4 5" id="KW-0418">Kinase</keyword>